<dbReference type="AlphaFoldDB" id="A0A016VM54"/>
<proteinExistence type="predicted"/>
<keyword evidence="2" id="KW-1185">Reference proteome</keyword>
<comment type="caution">
    <text evidence="1">The sequence shown here is derived from an EMBL/GenBank/DDBJ whole genome shotgun (WGS) entry which is preliminary data.</text>
</comment>
<gene>
    <name evidence="1" type="primary">Acey_s0008.g318</name>
    <name evidence="1" type="ORF">Y032_0008g318</name>
</gene>
<protein>
    <submittedName>
        <fullName evidence="1">Uncharacterized protein</fullName>
    </submittedName>
</protein>
<dbReference type="EMBL" id="JARK01001344">
    <property type="protein sequence ID" value="EYC28072.1"/>
    <property type="molecule type" value="Genomic_DNA"/>
</dbReference>
<reference evidence="2" key="1">
    <citation type="journal article" date="2015" name="Nat. Genet.">
        <title>The genome and transcriptome of the zoonotic hookworm Ancylostoma ceylanicum identify infection-specific gene families.</title>
        <authorList>
            <person name="Schwarz E.M."/>
            <person name="Hu Y."/>
            <person name="Antoshechkin I."/>
            <person name="Miller M.M."/>
            <person name="Sternberg P.W."/>
            <person name="Aroian R.V."/>
        </authorList>
    </citation>
    <scope>NUCLEOTIDE SEQUENCE</scope>
    <source>
        <strain evidence="2">HY135</strain>
    </source>
</reference>
<name>A0A016VM54_9BILA</name>
<evidence type="ECO:0000313" key="2">
    <source>
        <dbReference type="Proteomes" id="UP000024635"/>
    </source>
</evidence>
<dbReference type="Proteomes" id="UP000024635">
    <property type="component" value="Unassembled WGS sequence"/>
</dbReference>
<accession>A0A016VM54</accession>
<organism evidence="1 2">
    <name type="scientific">Ancylostoma ceylanicum</name>
    <dbReference type="NCBI Taxonomy" id="53326"/>
    <lineage>
        <taxon>Eukaryota</taxon>
        <taxon>Metazoa</taxon>
        <taxon>Ecdysozoa</taxon>
        <taxon>Nematoda</taxon>
        <taxon>Chromadorea</taxon>
        <taxon>Rhabditida</taxon>
        <taxon>Rhabditina</taxon>
        <taxon>Rhabditomorpha</taxon>
        <taxon>Strongyloidea</taxon>
        <taxon>Ancylostomatidae</taxon>
        <taxon>Ancylostomatinae</taxon>
        <taxon>Ancylostoma</taxon>
    </lineage>
</organism>
<sequence length="113" mass="13509">MYRNHTETTLPCKIELDIEFVISSPDNHICKISLKKYPFTPVCQRWKYSHRSYQGRSTYVGIGKFSHLTEPFQILQRRVILGADHKCHHNFEWHYHLDAEMDNLYRFATVLLP</sequence>
<evidence type="ECO:0000313" key="1">
    <source>
        <dbReference type="EMBL" id="EYC28072.1"/>
    </source>
</evidence>